<evidence type="ECO:0000313" key="5">
    <source>
        <dbReference type="EMBL" id="MDQ0542685.1"/>
    </source>
</evidence>
<dbReference type="InterPro" id="IPR028081">
    <property type="entry name" value="Leu-bd"/>
</dbReference>
<dbReference type="EMBL" id="JAUSWL010000002">
    <property type="protein sequence ID" value="MDQ0542685.1"/>
    <property type="molecule type" value="Genomic_DNA"/>
</dbReference>
<comment type="caution">
    <text evidence="5">The sequence shown here is derived from an EMBL/GenBank/DDBJ whole genome shotgun (WGS) entry which is preliminary data.</text>
</comment>
<sequence length="117" mass="12036">MTGRFGARGRAAAFRALAAALVPTGAPAAEAFSDGVVKIGVLGDRSSVYADKSGAGSELAARMTAEEAAALLPGVAIRIVGADHQNKPDIGLASQKWRALFLKEEGSDVRPEANLYP</sequence>
<organism evidence="5 6">
    <name type="scientific">Methylobacterium brachiatum</name>
    <dbReference type="NCBI Taxonomy" id="269660"/>
    <lineage>
        <taxon>Bacteria</taxon>
        <taxon>Pseudomonadati</taxon>
        <taxon>Pseudomonadota</taxon>
        <taxon>Alphaproteobacteria</taxon>
        <taxon>Hyphomicrobiales</taxon>
        <taxon>Methylobacteriaceae</taxon>
        <taxon>Methylobacterium</taxon>
    </lineage>
</organism>
<evidence type="ECO:0000256" key="1">
    <source>
        <dbReference type="ARBA" id="ARBA00010062"/>
    </source>
</evidence>
<comment type="similarity">
    <text evidence="1">Belongs to the leucine-binding protein family.</text>
</comment>
<evidence type="ECO:0000256" key="2">
    <source>
        <dbReference type="ARBA" id="ARBA00022729"/>
    </source>
</evidence>
<gene>
    <name evidence="5" type="ORF">QO001_001603</name>
</gene>
<protein>
    <submittedName>
        <fullName evidence="5">Branched-chain amino acid transport system substrate-binding protein</fullName>
    </submittedName>
</protein>
<dbReference type="AlphaFoldDB" id="A0AAJ1WVY3"/>
<dbReference type="SUPFAM" id="SSF53822">
    <property type="entry name" value="Periplasmic binding protein-like I"/>
    <property type="match status" value="1"/>
</dbReference>
<evidence type="ECO:0000256" key="3">
    <source>
        <dbReference type="SAM" id="SignalP"/>
    </source>
</evidence>
<dbReference type="InterPro" id="IPR028082">
    <property type="entry name" value="Peripla_BP_I"/>
</dbReference>
<accession>A0AAJ1WVY3</accession>
<dbReference type="Gene3D" id="3.40.50.2300">
    <property type="match status" value="1"/>
</dbReference>
<dbReference type="Pfam" id="PF13458">
    <property type="entry name" value="Peripla_BP_6"/>
    <property type="match status" value="1"/>
</dbReference>
<proteinExistence type="inferred from homology"/>
<dbReference type="RefSeq" id="WP_043378379.1">
    <property type="nucleotide sequence ID" value="NZ_JAJALK010000003.1"/>
</dbReference>
<evidence type="ECO:0000259" key="4">
    <source>
        <dbReference type="Pfam" id="PF13458"/>
    </source>
</evidence>
<keyword evidence="2 3" id="KW-0732">Signal</keyword>
<feature type="signal peptide" evidence="3">
    <location>
        <begin position="1"/>
        <end position="28"/>
    </location>
</feature>
<dbReference type="Proteomes" id="UP001223420">
    <property type="component" value="Unassembled WGS sequence"/>
</dbReference>
<feature type="domain" description="Leucine-binding protein" evidence="4">
    <location>
        <begin position="37"/>
        <end position="93"/>
    </location>
</feature>
<reference evidence="5" key="1">
    <citation type="submission" date="2023-07" db="EMBL/GenBank/DDBJ databases">
        <title>Genomic Encyclopedia of Type Strains, Phase IV (KMG-IV): sequencing the most valuable type-strain genomes for metagenomic binning, comparative biology and taxonomic classification.</title>
        <authorList>
            <person name="Goeker M."/>
        </authorList>
    </citation>
    <scope>NUCLEOTIDE SEQUENCE</scope>
    <source>
        <strain evidence="5">DSM 19569</strain>
    </source>
</reference>
<feature type="chain" id="PRO_5042532758" evidence="3">
    <location>
        <begin position="29"/>
        <end position="117"/>
    </location>
</feature>
<name>A0AAJ1WVY3_9HYPH</name>
<evidence type="ECO:0000313" key="6">
    <source>
        <dbReference type="Proteomes" id="UP001223420"/>
    </source>
</evidence>